<evidence type="ECO:0000313" key="2">
    <source>
        <dbReference type="EMBL" id="MBL1102616.1"/>
    </source>
</evidence>
<organism evidence="2 3">
    <name type="scientific">Streptomyces coffeae</name>
    <dbReference type="NCBI Taxonomy" id="621382"/>
    <lineage>
        <taxon>Bacteria</taxon>
        <taxon>Bacillati</taxon>
        <taxon>Actinomycetota</taxon>
        <taxon>Actinomycetes</taxon>
        <taxon>Kitasatosporales</taxon>
        <taxon>Streptomycetaceae</taxon>
        <taxon>Streptomyces</taxon>
    </lineage>
</organism>
<dbReference type="InterPro" id="IPR011009">
    <property type="entry name" value="Kinase-like_dom_sf"/>
</dbReference>
<proteinExistence type="predicted"/>
<dbReference type="InterPro" id="IPR002575">
    <property type="entry name" value="Aminoglycoside_PTrfase"/>
</dbReference>
<name>A0ABS1NR85_9ACTN</name>
<dbReference type="RefSeq" id="WP_201883206.1">
    <property type="nucleotide sequence ID" value="NZ_JAERRF010000053.1"/>
</dbReference>
<dbReference type="Gene3D" id="3.90.1200.10">
    <property type="match status" value="1"/>
</dbReference>
<evidence type="ECO:0000313" key="3">
    <source>
        <dbReference type="Proteomes" id="UP000634229"/>
    </source>
</evidence>
<dbReference type="Proteomes" id="UP000634229">
    <property type="component" value="Unassembled WGS sequence"/>
</dbReference>
<protein>
    <submittedName>
        <fullName evidence="2">Phosphotransferase</fullName>
    </submittedName>
</protein>
<gene>
    <name evidence="2" type="ORF">JK363_39700</name>
</gene>
<keyword evidence="3" id="KW-1185">Reference proteome</keyword>
<dbReference type="SUPFAM" id="SSF56112">
    <property type="entry name" value="Protein kinase-like (PK-like)"/>
    <property type="match status" value="1"/>
</dbReference>
<sequence length="301" mass="33394">MTEAAPAPGGFDESEMHQVLKRGCATIGLDCSDARLLRGHTNAVILLEKEHVVAKIARRGSRVDDVARTVKFVRWLMDTGFPTVPLLPPDQPVVIDRQAITFWSYLPQPDQPVAAAQLAKPLGALHTITTPPVALPHHDNLTTIRRSLAAITCLPEEALSFLAEYADQLEADLGAVEFELPEGVIQGDPQHRNALHTGEGEAVLCDWDTVAVGQPEWDLVTLEVHCRRFGHGQGHYTAFAEAYGWDVTRWPGYCTLAAIRELQMITTNARKVNHAPSSLQEVERRVNGLRRQDRCVQWKLL</sequence>
<accession>A0ABS1NR85</accession>
<feature type="domain" description="Aminoglycoside phosphotransferase" evidence="1">
    <location>
        <begin position="37"/>
        <end position="248"/>
    </location>
</feature>
<reference evidence="2 3" key="1">
    <citation type="submission" date="2021-01" db="EMBL/GenBank/DDBJ databases">
        <title>WGS of actinomycetes isolated from Thailand.</title>
        <authorList>
            <person name="Thawai C."/>
        </authorList>
    </citation>
    <scope>NUCLEOTIDE SEQUENCE [LARGE SCALE GENOMIC DNA]</scope>
    <source>
        <strain evidence="2 3">CA1R205</strain>
    </source>
</reference>
<dbReference type="EMBL" id="JAERRF010000053">
    <property type="protein sequence ID" value="MBL1102616.1"/>
    <property type="molecule type" value="Genomic_DNA"/>
</dbReference>
<dbReference type="Pfam" id="PF01636">
    <property type="entry name" value="APH"/>
    <property type="match status" value="1"/>
</dbReference>
<comment type="caution">
    <text evidence="2">The sequence shown here is derived from an EMBL/GenBank/DDBJ whole genome shotgun (WGS) entry which is preliminary data.</text>
</comment>
<evidence type="ECO:0000259" key="1">
    <source>
        <dbReference type="Pfam" id="PF01636"/>
    </source>
</evidence>